<organism evidence="1 2">
    <name type="scientific">Odynerus spinipes</name>
    <dbReference type="NCBI Taxonomy" id="1348599"/>
    <lineage>
        <taxon>Eukaryota</taxon>
        <taxon>Metazoa</taxon>
        <taxon>Ecdysozoa</taxon>
        <taxon>Arthropoda</taxon>
        <taxon>Hexapoda</taxon>
        <taxon>Insecta</taxon>
        <taxon>Pterygota</taxon>
        <taxon>Neoptera</taxon>
        <taxon>Endopterygota</taxon>
        <taxon>Hymenoptera</taxon>
        <taxon>Apocrita</taxon>
        <taxon>Aculeata</taxon>
        <taxon>Vespoidea</taxon>
        <taxon>Vespidae</taxon>
        <taxon>Eumeninae</taxon>
        <taxon>Odynerus</taxon>
    </lineage>
</organism>
<proteinExistence type="predicted"/>
<dbReference type="Proteomes" id="UP001258017">
    <property type="component" value="Unassembled WGS sequence"/>
</dbReference>
<name>A0AAD9RXL1_9HYME</name>
<comment type="caution">
    <text evidence="1">The sequence shown here is derived from an EMBL/GenBank/DDBJ whole genome shotgun (WGS) entry which is preliminary data.</text>
</comment>
<sequence>MVFSQLFEFRRASICVEYNARIHTRICDNGDVMYILRGSKFQGLALILTSDRDPPLAQGVFASNRNILLGALASVATELGMHACGALWNLIWR</sequence>
<gene>
    <name evidence="1" type="ORF">KPH14_003749</name>
</gene>
<accession>A0AAD9RXL1</accession>
<reference evidence="1" key="1">
    <citation type="submission" date="2021-08" db="EMBL/GenBank/DDBJ databases">
        <authorList>
            <person name="Misof B."/>
            <person name="Oliver O."/>
            <person name="Podsiadlowski L."/>
            <person name="Donath A."/>
            <person name="Peters R."/>
            <person name="Mayer C."/>
            <person name="Rust J."/>
            <person name="Gunkel S."/>
            <person name="Lesny P."/>
            <person name="Martin S."/>
            <person name="Oeyen J.P."/>
            <person name="Petersen M."/>
            <person name="Panagiotis P."/>
            <person name="Wilbrandt J."/>
            <person name="Tanja T."/>
        </authorList>
    </citation>
    <scope>NUCLEOTIDE SEQUENCE</scope>
    <source>
        <strain evidence="1">GBR_01_08_01A</strain>
        <tissue evidence="1">Thorax + abdomen</tissue>
    </source>
</reference>
<reference evidence="1" key="2">
    <citation type="journal article" date="2023" name="Commun. Biol.">
        <title>Intrasexual cuticular hydrocarbon dimorphism in a wasp sheds light on hydrocarbon biosynthesis genes in Hymenoptera.</title>
        <authorList>
            <person name="Moris V.C."/>
            <person name="Podsiadlowski L."/>
            <person name="Martin S."/>
            <person name="Oeyen J.P."/>
            <person name="Donath A."/>
            <person name="Petersen M."/>
            <person name="Wilbrandt J."/>
            <person name="Misof B."/>
            <person name="Liedtke D."/>
            <person name="Thamm M."/>
            <person name="Scheiner R."/>
            <person name="Schmitt T."/>
            <person name="Niehuis O."/>
        </authorList>
    </citation>
    <scope>NUCLEOTIDE SEQUENCE</scope>
    <source>
        <strain evidence="1">GBR_01_08_01A</strain>
    </source>
</reference>
<dbReference type="EMBL" id="JAIFRP010000006">
    <property type="protein sequence ID" value="KAK2587624.1"/>
    <property type="molecule type" value="Genomic_DNA"/>
</dbReference>
<dbReference type="AlphaFoldDB" id="A0AAD9RXL1"/>
<protein>
    <submittedName>
        <fullName evidence="1">Uncharacterized protein</fullName>
    </submittedName>
</protein>
<evidence type="ECO:0000313" key="2">
    <source>
        <dbReference type="Proteomes" id="UP001258017"/>
    </source>
</evidence>
<keyword evidence="2" id="KW-1185">Reference proteome</keyword>
<evidence type="ECO:0000313" key="1">
    <source>
        <dbReference type="EMBL" id="KAK2587624.1"/>
    </source>
</evidence>